<dbReference type="PROSITE" id="PS00138">
    <property type="entry name" value="SUBTILASE_SER"/>
    <property type="match status" value="1"/>
</dbReference>
<dbReference type="PROSITE" id="PS51892">
    <property type="entry name" value="SUBTILASE"/>
    <property type="match status" value="1"/>
</dbReference>
<keyword evidence="2 6" id="KW-0645">Protease</keyword>
<dbReference type="GO" id="GO:0006508">
    <property type="term" value="P:proteolysis"/>
    <property type="evidence" value="ECO:0007669"/>
    <property type="project" value="UniProtKB-KW"/>
</dbReference>
<proteinExistence type="inferred from homology"/>
<dbReference type="PANTHER" id="PTHR43806">
    <property type="entry name" value="PEPTIDASE S8"/>
    <property type="match status" value="1"/>
</dbReference>
<dbReference type="PROSITE" id="PS00136">
    <property type="entry name" value="SUBTILASE_ASP"/>
    <property type="match status" value="1"/>
</dbReference>
<evidence type="ECO:0000256" key="3">
    <source>
        <dbReference type="ARBA" id="ARBA00022801"/>
    </source>
</evidence>
<dbReference type="AlphaFoldDB" id="A0A0C1NET2"/>
<dbReference type="SUPFAM" id="SSF52743">
    <property type="entry name" value="Subtilisin-like"/>
    <property type="match status" value="1"/>
</dbReference>
<evidence type="ECO:0000256" key="6">
    <source>
        <dbReference type="PROSITE-ProRule" id="PRU01240"/>
    </source>
</evidence>
<dbReference type="InterPro" id="IPR036852">
    <property type="entry name" value="Peptidase_S8/S53_dom_sf"/>
</dbReference>
<dbReference type="Pfam" id="PF00082">
    <property type="entry name" value="Peptidase_S8"/>
    <property type="match status" value="1"/>
</dbReference>
<evidence type="ECO:0000313" key="11">
    <source>
        <dbReference type="Proteomes" id="UP000029738"/>
    </source>
</evidence>
<feature type="active site" description="Charge relay system" evidence="5 6">
    <location>
        <position position="213"/>
    </location>
</feature>
<comment type="caution">
    <text evidence="10">The sequence shown here is derived from an EMBL/GenBank/DDBJ whole genome shotgun (WGS) entry which is preliminary data.</text>
</comment>
<dbReference type="InterPro" id="IPR023827">
    <property type="entry name" value="Peptidase_S8_Asp-AS"/>
</dbReference>
<dbReference type="Proteomes" id="UP000029738">
    <property type="component" value="Unassembled WGS sequence"/>
</dbReference>
<evidence type="ECO:0000256" key="7">
    <source>
        <dbReference type="RuleBase" id="RU003355"/>
    </source>
</evidence>
<feature type="domain" description="Peptidase S8/S53" evidence="8">
    <location>
        <begin position="166"/>
        <end position="440"/>
    </location>
</feature>
<feature type="active site" description="Charge relay system" evidence="5 6">
    <location>
        <position position="175"/>
    </location>
</feature>
<keyword evidence="3 6" id="KW-0378">Hydrolase</keyword>
<evidence type="ECO:0000313" key="9">
    <source>
        <dbReference type="EMBL" id="KAF3891055.1"/>
    </source>
</evidence>
<gene>
    <name evidence="10" type="ORF">DA73_0208190</name>
    <name evidence="9" type="ORF">DA73_0400020950</name>
</gene>
<feature type="active site" description="Charge relay system" evidence="5 6">
    <location>
        <position position="390"/>
    </location>
</feature>
<dbReference type="GO" id="GO:0004252">
    <property type="term" value="F:serine-type endopeptidase activity"/>
    <property type="evidence" value="ECO:0007669"/>
    <property type="project" value="UniProtKB-UniRule"/>
</dbReference>
<reference evidence="9" key="2">
    <citation type="submission" date="2019-11" db="EMBL/GenBank/DDBJ databases">
        <title>Improved Assembly of Tolypothrix boutellei genome.</title>
        <authorList>
            <person name="Sarangi A.N."/>
            <person name="Mukherjee M."/>
            <person name="Ghosh S."/>
            <person name="Singh D."/>
            <person name="Das A."/>
            <person name="Kant S."/>
            <person name="Prusty A."/>
            <person name="Tripathy S."/>
        </authorList>
    </citation>
    <scope>NUCLEOTIDE SEQUENCE</scope>
    <source>
        <strain evidence="9">VB521301</strain>
    </source>
</reference>
<evidence type="ECO:0000256" key="2">
    <source>
        <dbReference type="ARBA" id="ARBA00022670"/>
    </source>
</evidence>
<dbReference type="Gene3D" id="3.40.50.200">
    <property type="entry name" value="Peptidase S8/S53 domain"/>
    <property type="match status" value="1"/>
</dbReference>
<evidence type="ECO:0000256" key="1">
    <source>
        <dbReference type="ARBA" id="ARBA00011073"/>
    </source>
</evidence>
<dbReference type="InterPro" id="IPR000209">
    <property type="entry name" value="Peptidase_S8/S53_dom"/>
</dbReference>
<dbReference type="InterPro" id="IPR023828">
    <property type="entry name" value="Peptidase_S8_Ser-AS"/>
</dbReference>
<reference evidence="10" key="1">
    <citation type="journal article" date="2015" name="Genome Announc.">
        <title>Draft Genome Sequence of Tolypothrix boutellei Strain VB521301.</title>
        <authorList>
            <person name="Chandrababunaidu M.M."/>
            <person name="Singh D."/>
            <person name="Sen D."/>
            <person name="Bhan S."/>
            <person name="Das S."/>
            <person name="Gupta A."/>
            <person name="Adhikary S.P."/>
            <person name="Tripathy S."/>
        </authorList>
    </citation>
    <scope>NUCLEOTIDE SEQUENCE</scope>
    <source>
        <strain evidence="10">VB521301</strain>
    </source>
</reference>
<name>A0A0C1NET2_9CYAN</name>
<sequence>MAMNPENKISPAFEPFLAEMGEDDKRDAIVIYEAPPSEGLPPRGRLRELKKRLVQVQQQATIQVAAEIFDDYQEATFDKGYHDEPLAFSTIGSGALPVATVEVTPKTLEALVEQPNVVAILPNQKIHLIQPRKIEYSELFAEESKENFTWGLRQLDIPRLWEKTTGENINVAVLDTGVYAAHPALQKRVKEFVVIDPLGRRINASPAFDCGQHGTHVCGTIAGGQTARGLSIGVAPQANLLVAGVLIGDTTLRTLLEGISWAIERGADIINMSLGLSYYEPLFAEVLDILVNQYGILPVVAIGNENHGNTSSPGNAYNAFSVGAIEKLPNDRVDVAFFSSGASLVFPGDESNGLVTKPDVVAPGAQVYSCIPPTKTPNGTYEYNYMDGTSMATPHIAGAAALLMAAKPTAPVTDIMTALKETAQHPGGNDRRPDNRWGWGVVQPVEALNALS</sequence>
<dbReference type="InterPro" id="IPR022398">
    <property type="entry name" value="Peptidase_S8_His-AS"/>
</dbReference>
<evidence type="ECO:0000313" key="10">
    <source>
        <dbReference type="EMBL" id="KIE13322.1"/>
    </source>
</evidence>
<evidence type="ECO:0000259" key="8">
    <source>
        <dbReference type="Pfam" id="PF00082"/>
    </source>
</evidence>
<keyword evidence="11" id="KW-1185">Reference proteome</keyword>
<dbReference type="STRING" id="1479485.DA73_0208190"/>
<protein>
    <submittedName>
        <fullName evidence="10">Peptidase S8 and S53 subtilisin kexin sedolisin</fullName>
    </submittedName>
    <submittedName>
        <fullName evidence="9">S8 family serine peptidase</fullName>
    </submittedName>
</protein>
<dbReference type="InterPro" id="IPR050131">
    <property type="entry name" value="Peptidase_S8_subtilisin-like"/>
</dbReference>
<dbReference type="InterPro" id="IPR015500">
    <property type="entry name" value="Peptidase_S8_subtilisin-rel"/>
</dbReference>
<accession>A0A0C1NET2</accession>
<comment type="similarity">
    <text evidence="1 6 7">Belongs to the peptidase S8 family.</text>
</comment>
<evidence type="ECO:0000256" key="4">
    <source>
        <dbReference type="ARBA" id="ARBA00022825"/>
    </source>
</evidence>
<dbReference type="OrthoDB" id="9798386at2"/>
<dbReference type="EMBL" id="JHEG02000019">
    <property type="protein sequence ID" value="KIE13322.1"/>
    <property type="molecule type" value="Genomic_DNA"/>
</dbReference>
<dbReference type="PRINTS" id="PR00723">
    <property type="entry name" value="SUBTILISIN"/>
</dbReference>
<evidence type="ECO:0000256" key="5">
    <source>
        <dbReference type="PIRSR" id="PIRSR615500-1"/>
    </source>
</evidence>
<dbReference type="EMBL" id="JHEG04000001">
    <property type="protein sequence ID" value="KAF3891055.1"/>
    <property type="molecule type" value="Genomic_DNA"/>
</dbReference>
<organism evidence="10">
    <name type="scientific">Tolypothrix bouteillei VB521301</name>
    <dbReference type="NCBI Taxonomy" id="1479485"/>
    <lineage>
        <taxon>Bacteria</taxon>
        <taxon>Bacillati</taxon>
        <taxon>Cyanobacteriota</taxon>
        <taxon>Cyanophyceae</taxon>
        <taxon>Nostocales</taxon>
        <taxon>Tolypothrichaceae</taxon>
        <taxon>Tolypothrix</taxon>
    </lineage>
</organism>
<dbReference type="PANTHER" id="PTHR43806:SF11">
    <property type="entry name" value="CEREVISIN-RELATED"/>
    <property type="match status" value="1"/>
</dbReference>
<dbReference type="PROSITE" id="PS00137">
    <property type="entry name" value="SUBTILASE_HIS"/>
    <property type="match status" value="1"/>
</dbReference>
<keyword evidence="4 6" id="KW-0720">Serine protease</keyword>